<gene>
    <name evidence="2" type="ORF">FPZ11_05270</name>
</gene>
<dbReference type="AlphaFoldDB" id="A0A5B8M395"/>
<sequence length="76" mass="8222">MATIIHTAKNDDGSESKTLRWTFTRGENTLINETATEHYLRHIRNAVVALVVTGAVSAVAAVASWIIIAANATSHY</sequence>
<dbReference type="RefSeq" id="WP_146318972.1">
    <property type="nucleotide sequence ID" value="NZ_CP042305.1"/>
</dbReference>
<proteinExistence type="predicted"/>
<protein>
    <submittedName>
        <fullName evidence="2">Uncharacterized protein</fullName>
    </submittedName>
</protein>
<evidence type="ECO:0000313" key="3">
    <source>
        <dbReference type="Proteomes" id="UP000320216"/>
    </source>
</evidence>
<feature type="transmembrane region" description="Helical" evidence="1">
    <location>
        <begin position="46"/>
        <end position="68"/>
    </location>
</feature>
<keyword evidence="1" id="KW-1133">Transmembrane helix</keyword>
<name>A0A5B8M395_9MICO</name>
<dbReference type="KEGG" id="huw:FPZ11_05270"/>
<keyword evidence="1" id="KW-0472">Membrane</keyword>
<organism evidence="2 3">
    <name type="scientific">Humibacter ginsenosidimutans</name>
    <dbReference type="NCBI Taxonomy" id="2599293"/>
    <lineage>
        <taxon>Bacteria</taxon>
        <taxon>Bacillati</taxon>
        <taxon>Actinomycetota</taxon>
        <taxon>Actinomycetes</taxon>
        <taxon>Micrococcales</taxon>
        <taxon>Microbacteriaceae</taxon>
        <taxon>Humibacter</taxon>
    </lineage>
</organism>
<dbReference type="EMBL" id="CP042305">
    <property type="protein sequence ID" value="QDZ14255.1"/>
    <property type="molecule type" value="Genomic_DNA"/>
</dbReference>
<dbReference type="Proteomes" id="UP000320216">
    <property type="component" value="Chromosome"/>
</dbReference>
<keyword evidence="1" id="KW-0812">Transmembrane</keyword>
<reference evidence="2 3" key="1">
    <citation type="submission" date="2019-07" db="EMBL/GenBank/DDBJ databases">
        <title>Full genome sequence of Humibacter sp. WJ7-1.</title>
        <authorList>
            <person name="Im W.-T."/>
        </authorList>
    </citation>
    <scope>NUCLEOTIDE SEQUENCE [LARGE SCALE GENOMIC DNA]</scope>
    <source>
        <strain evidence="2 3">WJ7-1</strain>
    </source>
</reference>
<keyword evidence="3" id="KW-1185">Reference proteome</keyword>
<evidence type="ECO:0000313" key="2">
    <source>
        <dbReference type="EMBL" id="QDZ14255.1"/>
    </source>
</evidence>
<accession>A0A5B8M395</accession>
<evidence type="ECO:0000256" key="1">
    <source>
        <dbReference type="SAM" id="Phobius"/>
    </source>
</evidence>